<accession>A0A024GBP3</accession>
<dbReference type="InterPro" id="IPR029071">
    <property type="entry name" value="Ubiquitin-like_domsf"/>
</dbReference>
<feature type="region of interest" description="Disordered" evidence="1">
    <location>
        <begin position="435"/>
        <end position="461"/>
    </location>
</feature>
<feature type="region of interest" description="Disordered" evidence="1">
    <location>
        <begin position="282"/>
        <end position="336"/>
    </location>
</feature>
<gene>
    <name evidence="3" type="ORF">BN9_050660</name>
</gene>
<protein>
    <recommendedName>
        <fullName evidence="2">Ubiquitin-like domain-containing protein</fullName>
    </recommendedName>
</protein>
<dbReference type="SMART" id="SM00213">
    <property type="entry name" value="UBQ"/>
    <property type="match status" value="1"/>
</dbReference>
<evidence type="ECO:0000256" key="1">
    <source>
        <dbReference type="SAM" id="MobiDB-lite"/>
    </source>
</evidence>
<keyword evidence="4" id="KW-1185">Reference proteome</keyword>
<dbReference type="InParanoid" id="A0A024GBP3"/>
<feature type="compositionally biased region" description="Polar residues" evidence="1">
    <location>
        <begin position="436"/>
        <end position="455"/>
    </location>
</feature>
<feature type="compositionally biased region" description="Polar residues" evidence="1">
    <location>
        <begin position="530"/>
        <end position="542"/>
    </location>
</feature>
<feature type="compositionally biased region" description="Polar residues" evidence="1">
    <location>
        <begin position="303"/>
        <end position="334"/>
    </location>
</feature>
<feature type="compositionally biased region" description="Polar residues" evidence="1">
    <location>
        <begin position="172"/>
        <end position="196"/>
    </location>
</feature>
<proteinExistence type="predicted"/>
<dbReference type="OrthoDB" id="267397at2759"/>
<feature type="compositionally biased region" description="Polar residues" evidence="1">
    <location>
        <begin position="282"/>
        <end position="294"/>
    </location>
</feature>
<dbReference type="SUPFAM" id="SSF54236">
    <property type="entry name" value="Ubiquitin-like"/>
    <property type="match status" value="1"/>
</dbReference>
<dbReference type="Pfam" id="PF00240">
    <property type="entry name" value="ubiquitin"/>
    <property type="match status" value="1"/>
</dbReference>
<feature type="compositionally biased region" description="Low complexity" evidence="1">
    <location>
        <begin position="510"/>
        <end position="529"/>
    </location>
</feature>
<dbReference type="Proteomes" id="UP000053237">
    <property type="component" value="Unassembled WGS sequence"/>
</dbReference>
<organism evidence="3 4">
    <name type="scientific">Albugo candida</name>
    <dbReference type="NCBI Taxonomy" id="65357"/>
    <lineage>
        <taxon>Eukaryota</taxon>
        <taxon>Sar</taxon>
        <taxon>Stramenopiles</taxon>
        <taxon>Oomycota</taxon>
        <taxon>Peronosporomycetes</taxon>
        <taxon>Albuginales</taxon>
        <taxon>Albuginaceae</taxon>
        <taxon>Albugo</taxon>
    </lineage>
</organism>
<sequence>MIPSLKEYPELSSQVKQLILFAMQEFDSEASLCAQVHTDTQPPEYMEMVESSGTVTNDAENMQQRNETTMMAIEDHEDDNNVDVQIKFLGDDRLSLRCKSDIHISALKERVLEAKAMQEEASDNMYDESRRSAPLRLIYKGRVLKNDQLLQSYNFNSGDTIHAVFGLPNRNTAGNAQDAGNTNSAPQNEPANESTAPNPNANGNGQNAFFQSFGDGVMMGQIDIGANEGSTMPEWNTLFGSILSGLQNASGNGPTVANIRLFTDGANDMMNGIVMNQEGSALDTSTNQQTQGNSAEAAHTVEASGTTETTQSDRSNPGGQNVNDSDQGTQTPSLESRAASVLNQAASIRRSIPPLELNPLTRPPELSSELYTMGNAFREAGDTFLAIHRQLQFLSARFLQAHRLTVNEQTRLHNRVQRLIPSLRGVQSLAGGLATTLESSPFNTPTTQPEARSSTGGDGAHAQGVVSIRLRPVVNVVGQDQAGAQVLQGNEDNAMVRFMTAMLSGAVQNAQSSTPATASESTQSEAAPPNSSLASETTANTTELDERSETSPPDTDDILSDSLNAVADRVHHITENQELSSKEVFASVYEVLSDALKKHSSSNESICTELQSRILLALQQASAQHSFPNLASDSLFLGLLHTTVQHLLHICVQREGQTSVDAFRQTCQHLCGTIFWHFLNANDQNIAPVKGTADIIVQIVLSIASSASLQRFGEKLHNWIVLYLNAMMAIAR</sequence>
<dbReference type="STRING" id="65357.A0A024GBP3"/>
<feature type="region of interest" description="Disordered" evidence="1">
    <location>
        <begin position="509"/>
        <end position="560"/>
    </location>
</feature>
<dbReference type="PROSITE" id="PS50053">
    <property type="entry name" value="UBIQUITIN_2"/>
    <property type="match status" value="1"/>
</dbReference>
<dbReference type="InterPro" id="IPR000626">
    <property type="entry name" value="Ubiquitin-like_dom"/>
</dbReference>
<name>A0A024GBP3_9STRA</name>
<evidence type="ECO:0000313" key="3">
    <source>
        <dbReference type="EMBL" id="CCI44282.1"/>
    </source>
</evidence>
<comment type="caution">
    <text evidence="3">The sequence shown here is derived from an EMBL/GenBank/DDBJ whole genome shotgun (WGS) entry which is preliminary data.</text>
</comment>
<evidence type="ECO:0000259" key="2">
    <source>
        <dbReference type="PROSITE" id="PS50053"/>
    </source>
</evidence>
<reference evidence="3 4" key="1">
    <citation type="submission" date="2012-05" db="EMBL/GenBank/DDBJ databases">
        <title>Recombination and specialization in a pathogen metapopulation.</title>
        <authorList>
            <person name="Gardiner A."/>
            <person name="Kemen E."/>
            <person name="Schultz-Larsen T."/>
            <person name="MacLean D."/>
            <person name="Van Oosterhout C."/>
            <person name="Jones J.D.G."/>
        </authorList>
    </citation>
    <scope>NUCLEOTIDE SEQUENCE [LARGE SCALE GENOMIC DNA]</scope>
    <source>
        <strain evidence="3 4">Ac Nc2</strain>
    </source>
</reference>
<feature type="region of interest" description="Disordered" evidence="1">
    <location>
        <begin position="172"/>
        <end position="209"/>
    </location>
</feature>
<evidence type="ECO:0000313" key="4">
    <source>
        <dbReference type="Proteomes" id="UP000053237"/>
    </source>
</evidence>
<dbReference type="AlphaFoldDB" id="A0A024GBP3"/>
<dbReference type="Gene3D" id="3.10.20.90">
    <property type="entry name" value="Phosphatidylinositol 3-kinase Catalytic Subunit, Chain A, domain 1"/>
    <property type="match status" value="1"/>
</dbReference>
<dbReference type="EMBL" id="CAIX01000065">
    <property type="protein sequence ID" value="CCI44282.1"/>
    <property type="molecule type" value="Genomic_DNA"/>
</dbReference>
<feature type="compositionally biased region" description="Low complexity" evidence="1">
    <location>
        <begin position="197"/>
        <end position="209"/>
    </location>
</feature>
<feature type="domain" description="Ubiquitin-like" evidence="2">
    <location>
        <begin position="82"/>
        <end position="164"/>
    </location>
</feature>